<dbReference type="Gene3D" id="3.40.50.2000">
    <property type="entry name" value="Glycogen Phosphorylase B"/>
    <property type="match status" value="2"/>
</dbReference>
<dbReference type="PANTHER" id="PTHR45947:SF3">
    <property type="entry name" value="SULFOQUINOVOSYL TRANSFERASE SQD2"/>
    <property type="match status" value="1"/>
</dbReference>
<comment type="caution">
    <text evidence="6">The sequence shown here is derived from an EMBL/GenBank/DDBJ whole genome shotgun (WGS) entry which is preliminary data.</text>
</comment>
<feature type="region of interest" description="Disordered" evidence="3">
    <location>
        <begin position="399"/>
        <end position="421"/>
    </location>
</feature>
<dbReference type="PANTHER" id="PTHR45947">
    <property type="entry name" value="SULFOQUINOVOSYL TRANSFERASE SQD2"/>
    <property type="match status" value="1"/>
</dbReference>
<dbReference type="Proteomes" id="UP001165685">
    <property type="component" value="Unassembled WGS sequence"/>
</dbReference>
<dbReference type="GO" id="GO:0016757">
    <property type="term" value="F:glycosyltransferase activity"/>
    <property type="evidence" value="ECO:0007669"/>
    <property type="project" value="UniProtKB-KW"/>
</dbReference>
<feature type="domain" description="Glycosyltransferase subfamily 4-like N-terminal" evidence="5">
    <location>
        <begin position="23"/>
        <end position="196"/>
    </location>
</feature>
<proteinExistence type="predicted"/>
<dbReference type="SUPFAM" id="SSF53756">
    <property type="entry name" value="UDP-Glycosyltransferase/glycogen phosphorylase"/>
    <property type="match status" value="1"/>
</dbReference>
<evidence type="ECO:0000256" key="3">
    <source>
        <dbReference type="SAM" id="MobiDB-lite"/>
    </source>
</evidence>
<dbReference type="Pfam" id="PF00534">
    <property type="entry name" value="Glycos_transf_1"/>
    <property type="match status" value="1"/>
</dbReference>
<protein>
    <submittedName>
        <fullName evidence="6">Glycosyltransferase</fullName>
        <ecNumber evidence="6">2.4.-.-</ecNumber>
    </submittedName>
</protein>
<dbReference type="InterPro" id="IPR028098">
    <property type="entry name" value="Glyco_trans_4-like_N"/>
</dbReference>
<feature type="domain" description="Glycosyl transferase family 1" evidence="4">
    <location>
        <begin position="204"/>
        <end position="367"/>
    </location>
</feature>
<evidence type="ECO:0000259" key="4">
    <source>
        <dbReference type="Pfam" id="PF00534"/>
    </source>
</evidence>
<evidence type="ECO:0000313" key="6">
    <source>
        <dbReference type="EMBL" id="MDA2803865.1"/>
    </source>
</evidence>
<gene>
    <name evidence="6" type="ORF">O4U47_05025</name>
</gene>
<keyword evidence="2 6" id="KW-0808">Transferase</keyword>
<sequence length="421" mass="44930">MRIDMVSEHVSPLAVVQGADASGRNVHVAELSQALAARGHSVVVHTRRTSPDLPEEVELRPGAYVRHVDAGPPEPLGEESSPHTDAFAENLARRWVQDPPDLVHAHHWTSGRAALGAAAAAGLPVVQTFHALLALKRLRDGAPDPGPPERGRVETMVARRADLVVATSTQEQRVLRERGVAPDRVAVVPSGVDLERFHSEGPTAPKGDAPRVLFLGRLVRRKGVDTVVRAMAGVPEAELVVAGGPGPDGSDADASADGEAARLRGIAEEAGVEDRVRFLGAVPREEVPAHFRAADLVVNVPWYEPFGITTVEAMGCGAPVIASAVGGHLDTVVNDVTGRLLPPARSRALAFRMRKLLADPVTREGYGFAAADRVAARFGWETIAARTERCYQRVLRARGREPEPVPERRGALAAARAHEEA</sequence>
<dbReference type="EMBL" id="JAQFWP010000006">
    <property type="protein sequence ID" value="MDA2803865.1"/>
    <property type="molecule type" value="Genomic_DNA"/>
</dbReference>
<dbReference type="Pfam" id="PF13439">
    <property type="entry name" value="Glyco_transf_4"/>
    <property type="match status" value="1"/>
</dbReference>
<evidence type="ECO:0000256" key="1">
    <source>
        <dbReference type="ARBA" id="ARBA00022676"/>
    </source>
</evidence>
<dbReference type="EC" id="2.4.-.-" evidence="6"/>
<dbReference type="InterPro" id="IPR001296">
    <property type="entry name" value="Glyco_trans_1"/>
</dbReference>
<reference evidence="6" key="1">
    <citation type="submission" date="2023-01" db="EMBL/GenBank/DDBJ databases">
        <title>Draft genome sequence of Nocardiopsis sp. LSu2-4 isolated from halophytes.</title>
        <authorList>
            <person name="Duangmal K."/>
            <person name="Chantavorakit T."/>
        </authorList>
    </citation>
    <scope>NUCLEOTIDE SEQUENCE</scope>
    <source>
        <strain evidence="6">LSu2-4</strain>
    </source>
</reference>
<keyword evidence="7" id="KW-1185">Reference proteome</keyword>
<organism evidence="6 7">
    <name type="scientific">Nocardiopsis suaedae</name>
    <dbReference type="NCBI Taxonomy" id="3018444"/>
    <lineage>
        <taxon>Bacteria</taxon>
        <taxon>Bacillati</taxon>
        <taxon>Actinomycetota</taxon>
        <taxon>Actinomycetes</taxon>
        <taxon>Streptosporangiales</taxon>
        <taxon>Nocardiopsidaceae</taxon>
        <taxon>Nocardiopsis</taxon>
    </lineage>
</organism>
<evidence type="ECO:0000256" key="2">
    <source>
        <dbReference type="ARBA" id="ARBA00022679"/>
    </source>
</evidence>
<name>A0ABT4TGT0_9ACTN</name>
<accession>A0ABT4TGT0</accession>
<evidence type="ECO:0000259" key="5">
    <source>
        <dbReference type="Pfam" id="PF13439"/>
    </source>
</evidence>
<dbReference type="RefSeq" id="WP_270676354.1">
    <property type="nucleotide sequence ID" value="NZ_JAQFWP010000006.1"/>
</dbReference>
<keyword evidence="1 6" id="KW-0328">Glycosyltransferase</keyword>
<evidence type="ECO:0000313" key="7">
    <source>
        <dbReference type="Proteomes" id="UP001165685"/>
    </source>
</evidence>
<dbReference type="InterPro" id="IPR050194">
    <property type="entry name" value="Glycosyltransferase_grp1"/>
</dbReference>